<protein>
    <submittedName>
        <fullName evidence="3">Histidine kinase</fullName>
    </submittedName>
</protein>
<evidence type="ECO:0000313" key="4">
    <source>
        <dbReference type="Proteomes" id="UP000241595"/>
    </source>
</evidence>
<dbReference type="AlphaFoldDB" id="A0A2U3NHL4"/>
<dbReference type="PROSITE" id="PS50112">
    <property type="entry name" value="PAS"/>
    <property type="match status" value="1"/>
</dbReference>
<dbReference type="NCBIfam" id="TIGR00229">
    <property type="entry name" value="sensory_box"/>
    <property type="match status" value="1"/>
</dbReference>
<proteinExistence type="predicted"/>
<reference evidence="3 4" key="1">
    <citation type="submission" date="2017-01" db="EMBL/GenBank/DDBJ databases">
        <authorList>
            <consortium name="Urmite Genomes"/>
        </authorList>
    </citation>
    <scope>NUCLEOTIDE SEQUENCE [LARGE SCALE GENOMIC DNA]</scope>
    <source>
        <strain evidence="3 4">AB308</strain>
    </source>
</reference>
<accession>A0A2U3NHL4</accession>
<sequence>MNILGAPDKSAERPPVIGHNRAVERRRNPQSSEPLTTLQQLPALVVLERIPVPVLAIGNDGGILFTNTAFAEMLGFEPEEVLKLRFQEIFHEAPESESLLSVVHALANMVVKLAHKDGSMVRALMSKSALLRADDQFVLAVFQDLTEQLWEEER</sequence>
<dbReference type="Proteomes" id="UP000241595">
    <property type="component" value="Unassembled WGS sequence"/>
</dbReference>
<dbReference type="GO" id="GO:0016301">
    <property type="term" value="F:kinase activity"/>
    <property type="evidence" value="ECO:0007669"/>
    <property type="project" value="UniProtKB-KW"/>
</dbReference>
<keyword evidence="3" id="KW-0418">Kinase</keyword>
<dbReference type="SMART" id="SM00091">
    <property type="entry name" value="PAS"/>
    <property type="match status" value="1"/>
</dbReference>
<evidence type="ECO:0000256" key="1">
    <source>
        <dbReference type="SAM" id="MobiDB-lite"/>
    </source>
</evidence>
<organism evidence="3 4">
    <name type="scientific">Mycobacterium terramassiliense</name>
    <dbReference type="NCBI Taxonomy" id="1841859"/>
    <lineage>
        <taxon>Bacteria</taxon>
        <taxon>Bacillati</taxon>
        <taxon>Actinomycetota</taxon>
        <taxon>Actinomycetes</taxon>
        <taxon>Mycobacteriales</taxon>
        <taxon>Mycobacteriaceae</taxon>
        <taxon>Mycobacterium</taxon>
    </lineage>
</organism>
<dbReference type="EMBL" id="FTRV01000015">
    <property type="protein sequence ID" value="SPM30980.1"/>
    <property type="molecule type" value="Genomic_DNA"/>
</dbReference>
<keyword evidence="3" id="KW-0808">Transferase</keyword>
<gene>
    <name evidence="3" type="ORF">MTAB308_4491</name>
</gene>
<dbReference type="Pfam" id="PF13426">
    <property type="entry name" value="PAS_9"/>
    <property type="match status" value="1"/>
</dbReference>
<dbReference type="InterPro" id="IPR035965">
    <property type="entry name" value="PAS-like_dom_sf"/>
</dbReference>
<dbReference type="CDD" id="cd00130">
    <property type="entry name" value="PAS"/>
    <property type="match status" value="1"/>
</dbReference>
<dbReference type="SUPFAM" id="SSF55785">
    <property type="entry name" value="PYP-like sensor domain (PAS domain)"/>
    <property type="match status" value="1"/>
</dbReference>
<feature type="region of interest" description="Disordered" evidence="1">
    <location>
        <begin position="1"/>
        <end position="34"/>
    </location>
</feature>
<evidence type="ECO:0000313" key="3">
    <source>
        <dbReference type="EMBL" id="SPM30980.1"/>
    </source>
</evidence>
<evidence type="ECO:0000259" key="2">
    <source>
        <dbReference type="PROSITE" id="PS50112"/>
    </source>
</evidence>
<name>A0A2U3NHL4_9MYCO</name>
<keyword evidence="4" id="KW-1185">Reference proteome</keyword>
<dbReference type="Gene3D" id="3.30.450.20">
    <property type="entry name" value="PAS domain"/>
    <property type="match status" value="1"/>
</dbReference>
<dbReference type="InterPro" id="IPR000014">
    <property type="entry name" value="PAS"/>
</dbReference>
<feature type="domain" description="PAS" evidence="2">
    <location>
        <begin position="46"/>
        <end position="92"/>
    </location>
</feature>
<dbReference type="STRING" id="1841859.GCA_900157385_04492"/>